<proteinExistence type="inferred from homology"/>
<reference evidence="6 7" key="1">
    <citation type="submission" date="2024-07" db="EMBL/GenBank/DDBJ databases">
        <authorList>
            <person name="Akdeniz Z."/>
        </authorList>
    </citation>
    <scope>NUCLEOTIDE SEQUENCE [LARGE SCALE GENOMIC DNA]</scope>
</reference>
<keyword evidence="2 5" id="KW-0175">Coiled coil</keyword>
<dbReference type="Pfam" id="PF10211">
    <property type="entry name" value="Ax_dynein_light"/>
    <property type="match status" value="1"/>
</dbReference>
<protein>
    <submittedName>
        <fullName evidence="6">Axonemal_dynein ligt chain</fullName>
    </submittedName>
</protein>
<gene>
    <name evidence="6" type="ORF">HINF_LOCUS18595</name>
</gene>
<organism evidence="6 7">
    <name type="scientific">Hexamita inflata</name>
    <dbReference type="NCBI Taxonomy" id="28002"/>
    <lineage>
        <taxon>Eukaryota</taxon>
        <taxon>Metamonada</taxon>
        <taxon>Diplomonadida</taxon>
        <taxon>Hexamitidae</taxon>
        <taxon>Hexamitinae</taxon>
        <taxon>Hexamita</taxon>
    </lineage>
</organism>
<evidence type="ECO:0000256" key="3">
    <source>
        <dbReference type="ARBA" id="ARBA00023175"/>
    </source>
</evidence>
<evidence type="ECO:0000256" key="4">
    <source>
        <dbReference type="ARBA" id="ARBA00038114"/>
    </source>
</evidence>
<comment type="similarity">
    <text evidence="4">Belongs to the inner dynein arm light chain family.</text>
</comment>
<keyword evidence="1" id="KW-0243">Dynein</keyword>
<evidence type="ECO:0000256" key="5">
    <source>
        <dbReference type="SAM" id="Coils"/>
    </source>
</evidence>
<keyword evidence="7" id="KW-1185">Reference proteome</keyword>
<name>A0ABP1I0H2_9EUKA</name>
<sequence length="340" mass="39366">MHQNVDGYASTLQETQDQQQLQQLLYNTIVVMMIPCIPIISHVSENNSQIQAVAWKQQANNNLDKYKFVISMVAHFNSMYITQIHIEWNFVISCLFLVCVKFYHIQTAIMTAQARESLIKYDPPMQAEAARDKIKRAQAAQSQKTTAAAEDILNSLLQPREFQQDGEAWVQFVSSQPATRLDVLNLQEKLDQQLKIRQAREMGLCPIREDVYAQCFDELIRQVAVNCIERGVLLTRVRDELRMTVAAYQTLYESAVAFGIRKTLLAEQGKTEMQQRIKELDEENERIKRQLAEHKARLDAAERTEQERRAVDEKRHAEEVQFLKKQVNQLKSQLENVLSV</sequence>
<accession>A0ABP1I0H2</accession>
<dbReference type="Proteomes" id="UP001642409">
    <property type="component" value="Unassembled WGS sequence"/>
</dbReference>
<comment type="caution">
    <text evidence="6">The sequence shown here is derived from an EMBL/GenBank/DDBJ whole genome shotgun (WGS) entry which is preliminary data.</text>
</comment>
<dbReference type="PANTHER" id="PTHR13183">
    <property type="entry name" value="AXONEMAL INNER ARM DYNEIN LIGHT CHAIN 28"/>
    <property type="match status" value="1"/>
</dbReference>
<feature type="coiled-coil region" evidence="5">
    <location>
        <begin position="270"/>
        <end position="340"/>
    </location>
</feature>
<evidence type="ECO:0000256" key="1">
    <source>
        <dbReference type="ARBA" id="ARBA00023017"/>
    </source>
</evidence>
<dbReference type="InterPro" id="IPR019347">
    <property type="entry name" value="Axonemal_dynein_light_chain"/>
</dbReference>
<dbReference type="EMBL" id="CAXDID020000048">
    <property type="protein sequence ID" value="CAL6003844.1"/>
    <property type="molecule type" value="Genomic_DNA"/>
</dbReference>
<keyword evidence="3" id="KW-0505">Motor protein</keyword>
<dbReference type="PANTHER" id="PTHR13183:SF0">
    <property type="entry name" value="AXONEMAL DYNEIN LIGHT INTERMEDIATE POLYPEPTIDE 1"/>
    <property type="match status" value="1"/>
</dbReference>
<evidence type="ECO:0000313" key="6">
    <source>
        <dbReference type="EMBL" id="CAL6003844.1"/>
    </source>
</evidence>
<evidence type="ECO:0000313" key="7">
    <source>
        <dbReference type="Proteomes" id="UP001642409"/>
    </source>
</evidence>
<evidence type="ECO:0000256" key="2">
    <source>
        <dbReference type="ARBA" id="ARBA00023054"/>
    </source>
</evidence>